<dbReference type="Proteomes" id="UP001175211">
    <property type="component" value="Unassembled WGS sequence"/>
</dbReference>
<gene>
    <name evidence="1" type="ORF">EV420DRAFT_1646422</name>
</gene>
<keyword evidence="2" id="KW-1185">Reference proteome</keyword>
<name>A0AA39JX23_ARMTA</name>
<accession>A0AA39JX23</accession>
<proteinExistence type="predicted"/>
<sequence>MSAQYSSEAGGSEGVNSQPSRLRQVVVTKDDRVFVLLTTRELAPIPSRAIVDPSQSTSMRFPVDPTPFLERCWSINSIPYQAFVPVDTYAACSCCLLRCLNYTHASVPIESKGDRWYLRQDVFRDWKDLETVVLQLREVSRSATTDLRLGRALFSWPELSRYGYGRSHVDHLKLTAMLMCSREAFMLVLAEVAYNAVHQTDFWDEVVSSHFDAHVAGSNNFNVQGLQHVGLFVDVEDCDFTDVFEHMINAGIPLWLAWGSIQAWASATVGLLKYVPTGDELWQALCHPVEGQAAMRSTKRVPLGLRALPDGSIFDPSPPQPDP</sequence>
<protein>
    <submittedName>
        <fullName evidence="1">Uncharacterized protein</fullName>
    </submittedName>
</protein>
<dbReference type="GeneID" id="85361463"/>
<dbReference type="EMBL" id="JAUEPS010000035">
    <property type="protein sequence ID" value="KAK0450501.1"/>
    <property type="molecule type" value="Genomic_DNA"/>
</dbReference>
<reference evidence="1" key="1">
    <citation type="submission" date="2023-06" db="EMBL/GenBank/DDBJ databases">
        <authorList>
            <consortium name="Lawrence Berkeley National Laboratory"/>
            <person name="Ahrendt S."/>
            <person name="Sahu N."/>
            <person name="Indic B."/>
            <person name="Wong-Bajracharya J."/>
            <person name="Merenyi Z."/>
            <person name="Ke H.-M."/>
            <person name="Monk M."/>
            <person name="Kocsube S."/>
            <person name="Drula E."/>
            <person name="Lipzen A."/>
            <person name="Balint B."/>
            <person name="Henrissat B."/>
            <person name="Andreopoulos B."/>
            <person name="Martin F.M."/>
            <person name="Harder C.B."/>
            <person name="Rigling D."/>
            <person name="Ford K.L."/>
            <person name="Foster G.D."/>
            <person name="Pangilinan J."/>
            <person name="Papanicolaou A."/>
            <person name="Barry K."/>
            <person name="LaButti K."/>
            <person name="Viragh M."/>
            <person name="Koriabine M."/>
            <person name="Yan M."/>
            <person name="Riley R."/>
            <person name="Champramary S."/>
            <person name="Plett K.L."/>
            <person name="Tsai I.J."/>
            <person name="Slot J."/>
            <person name="Sipos G."/>
            <person name="Plett J."/>
            <person name="Nagy L.G."/>
            <person name="Grigoriev I.V."/>
        </authorList>
    </citation>
    <scope>NUCLEOTIDE SEQUENCE</scope>
    <source>
        <strain evidence="1">CCBAS 213</strain>
    </source>
</reference>
<organism evidence="1 2">
    <name type="scientific">Armillaria tabescens</name>
    <name type="common">Ringless honey mushroom</name>
    <name type="synonym">Agaricus tabescens</name>
    <dbReference type="NCBI Taxonomy" id="1929756"/>
    <lineage>
        <taxon>Eukaryota</taxon>
        <taxon>Fungi</taxon>
        <taxon>Dikarya</taxon>
        <taxon>Basidiomycota</taxon>
        <taxon>Agaricomycotina</taxon>
        <taxon>Agaricomycetes</taxon>
        <taxon>Agaricomycetidae</taxon>
        <taxon>Agaricales</taxon>
        <taxon>Marasmiineae</taxon>
        <taxon>Physalacriaceae</taxon>
        <taxon>Desarmillaria</taxon>
    </lineage>
</organism>
<dbReference type="RefSeq" id="XP_060327372.1">
    <property type="nucleotide sequence ID" value="XM_060477915.1"/>
</dbReference>
<dbReference type="AlphaFoldDB" id="A0AA39JX23"/>
<evidence type="ECO:0000313" key="1">
    <source>
        <dbReference type="EMBL" id="KAK0450501.1"/>
    </source>
</evidence>
<comment type="caution">
    <text evidence="1">The sequence shown here is derived from an EMBL/GenBank/DDBJ whole genome shotgun (WGS) entry which is preliminary data.</text>
</comment>
<evidence type="ECO:0000313" key="2">
    <source>
        <dbReference type="Proteomes" id="UP001175211"/>
    </source>
</evidence>